<organism evidence="1">
    <name type="scientific">hydrothermal vent metagenome</name>
    <dbReference type="NCBI Taxonomy" id="652676"/>
    <lineage>
        <taxon>unclassified sequences</taxon>
        <taxon>metagenomes</taxon>
        <taxon>ecological metagenomes</taxon>
    </lineage>
</organism>
<protein>
    <submittedName>
        <fullName evidence="1">Uncharacterized protein</fullName>
    </submittedName>
</protein>
<name>A0A3B1DJA4_9ZZZZ</name>
<sequence length="109" mass="12387">MSRLRLYHPPRNVIPFASSHSDDKPEVYSYTDYVKTGLSFKGHRELNVLDRARTLHINRFCPECGYPDVEPLELDDAIINRNSLPIPGTATLVGFHCNDCHTEWSGETA</sequence>
<gene>
    <name evidence="1" type="ORF">MNBD_PLANCTO02-2686</name>
</gene>
<reference evidence="1" key="1">
    <citation type="submission" date="2018-06" db="EMBL/GenBank/DDBJ databases">
        <authorList>
            <person name="Zhirakovskaya E."/>
        </authorList>
    </citation>
    <scope>NUCLEOTIDE SEQUENCE</scope>
</reference>
<dbReference type="EMBL" id="UOGL01000035">
    <property type="protein sequence ID" value="VAX36154.1"/>
    <property type="molecule type" value="Genomic_DNA"/>
</dbReference>
<proteinExistence type="predicted"/>
<dbReference type="AlphaFoldDB" id="A0A3B1DJA4"/>
<accession>A0A3B1DJA4</accession>
<evidence type="ECO:0000313" key="1">
    <source>
        <dbReference type="EMBL" id="VAX36154.1"/>
    </source>
</evidence>